<name>A0ABR9YNI2_9PROT</name>
<comment type="caution">
    <text evidence="2">The sequence shown here is derived from an EMBL/GenBank/DDBJ whole genome shotgun (WGS) entry which is preliminary data.</text>
</comment>
<gene>
    <name evidence="2" type="ORF">HKD31_11445</name>
</gene>
<reference evidence="2 3" key="2">
    <citation type="submission" date="2020-11" db="EMBL/GenBank/DDBJ databases">
        <title>Description of novel Gluconobacter species.</title>
        <authorList>
            <person name="Cleenwerck I."/>
            <person name="Cnockaert M."/>
            <person name="Borremans W."/>
            <person name="Wieme A.D."/>
            <person name="De Vuyst L."/>
            <person name="Vandamme P."/>
        </authorList>
    </citation>
    <scope>NUCLEOTIDE SEQUENCE [LARGE SCALE GENOMIC DNA]</scope>
    <source>
        <strain evidence="2 3">R-71646</strain>
    </source>
</reference>
<evidence type="ECO:0000256" key="1">
    <source>
        <dbReference type="SAM" id="MobiDB-lite"/>
    </source>
</evidence>
<keyword evidence="3" id="KW-1185">Reference proteome</keyword>
<feature type="compositionally biased region" description="Basic and acidic residues" evidence="1">
    <location>
        <begin position="317"/>
        <end position="362"/>
    </location>
</feature>
<feature type="compositionally biased region" description="Acidic residues" evidence="1">
    <location>
        <begin position="270"/>
        <end position="282"/>
    </location>
</feature>
<proteinExistence type="predicted"/>
<accession>A0ABR9YNI2</accession>
<organism evidence="2 3">
    <name type="scientific">Gluconobacter potus</name>
    <dbReference type="NCBI Taxonomy" id="2724927"/>
    <lineage>
        <taxon>Bacteria</taxon>
        <taxon>Pseudomonadati</taxon>
        <taxon>Pseudomonadota</taxon>
        <taxon>Alphaproteobacteria</taxon>
        <taxon>Acetobacterales</taxon>
        <taxon>Acetobacteraceae</taxon>
        <taxon>Gluconobacter</taxon>
    </lineage>
</organism>
<reference evidence="3" key="1">
    <citation type="submission" date="2020-04" db="EMBL/GenBank/DDBJ databases">
        <title>Description of novel Gluconacetobacter.</title>
        <authorList>
            <person name="Sombolestani A."/>
        </authorList>
    </citation>
    <scope>NUCLEOTIDE SEQUENCE [LARGE SCALE GENOMIC DNA]</scope>
    <source>
        <strain evidence="3">R-71646</strain>
    </source>
</reference>
<dbReference type="Proteomes" id="UP000644588">
    <property type="component" value="Unassembled WGS sequence"/>
</dbReference>
<feature type="region of interest" description="Disordered" evidence="1">
    <location>
        <begin position="269"/>
        <end position="292"/>
    </location>
</feature>
<dbReference type="RefSeq" id="WP_194265060.1">
    <property type="nucleotide sequence ID" value="NZ_JABCQF010000007.1"/>
</dbReference>
<feature type="region of interest" description="Disordered" evidence="1">
    <location>
        <begin position="306"/>
        <end position="362"/>
    </location>
</feature>
<dbReference type="Pfam" id="PF09979">
    <property type="entry name" value="DUF2213"/>
    <property type="match status" value="1"/>
</dbReference>
<dbReference type="InterPro" id="IPR016913">
    <property type="entry name" value="UCP029215"/>
</dbReference>
<evidence type="ECO:0000313" key="2">
    <source>
        <dbReference type="EMBL" id="MBF0883354.1"/>
    </source>
</evidence>
<protein>
    <submittedName>
        <fullName evidence="2">DUF2213 domain-containing protein</fullName>
    </submittedName>
</protein>
<evidence type="ECO:0000313" key="3">
    <source>
        <dbReference type="Proteomes" id="UP000644588"/>
    </source>
</evidence>
<dbReference type="EMBL" id="JABCQF010000007">
    <property type="protein sequence ID" value="MBF0883354.1"/>
    <property type="molecule type" value="Genomic_DNA"/>
</dbReference>
<sequence length="472" mass="51134">MAELKIALDKSVRRLDQDGHLFVETCILSAAIVSPYLGREIPDAEKLGLEPDTVYQVYRDADALRAAAASFAGKPVLSEHKPVSANDHPYMITVGAVGDNIQFKDPDLIGSFSVWEKQAIADIESGVKRSVSAGYRYRAVPETGTVGGEAYTLKMVDIQFNHLALVSTPRVPNAVIGDDGSQVYNAPNVERQDNMPKNNRATRRAALSKLRPYLAQGADIEAVKKALDCDDTTRDSAVDTLRDLLGGRVPDEIMDQVLALFENMGSEGAENVDAEVADEQTDDERRAKLKAAGLSDDEVEKCMGALSVTGEDEEVDEAAREREAEATRKADEERKRKEDADREREAAGARKADEERRAEDKKAMDASIEAAVARAKAETMTSMKDLAKAQSEVKPFVGNVTMDSAEGVYRFTLRQLGYDLTGIPGSAYGAMFHQHAKQSAKASAPAPMAADSASGVDFFKKFPGLAAVQIKG</sequence>